<dbReference type="OrthoDB" id="2021901at2"/>
<proteinExistence type="predicted"/>
<evidence type="ECO:0000313" key="1">
    <source>
        <dbReference type="EMBL" id="OLR56642.1"/>
    </source>
</evidence>
<name>A0A1Q9JK91_9FIRM</name>
<protein>
    <submittedName>
        <fullName evidence="1">Uncharacterized protein</fullName>
    </submittedName>
</protein>
<organism evidence="1 2">
    <name type="scientific">Hornefia porci</name>
    <dbReference type="NCBI Taxonomy" id="2652292"/>
    <lineage>
        <taxon>Bacteria</taxon>
        <taxon>Bacillati</taxon>
        <taxon>Bacillota</taxon>
        <taxon>Clostridia</taxon>
        <taxon>Peptostreptococcales</taxon>
        <taxon>Anaerovoracaceae</taxon>
        <taxon>Hornefia</taxon>
    </lineage>
</organism>
<dbReference type="EMBL" id="MJIE01000001">
    <property type="protein sequence ID" value="OLR56642.1"/>
    <property type="molecule type" value="Genomic_DNA"/>
</dbReference>
<dbReference type="STRING" id="1261640.BHK98_11520"/>
<sequence>MNEFYNKLQKQLERMTEKEKDSWILSQAKILPDWKQEDFYKSICGTKKIISMPEQDDIKTFCEKVKNGDIFVEYETHYVEFDDYGHFHDDWEHDFYDPEHAMSFISSVISGCHDLCVLEEYEDAFKILDDIIRLEFVIVDHPDTDDTCADEYMDLDMAIHERILELNRDDLLKDYIKSCREHSKNQDYVAEKIVDAFEMTLFRNCKTDYCITITEKDPLLTELKMRLEEEQKRLEKEFCEKSKQDKYYWDEFRDRERIRHISTLVEYFSICDKWK</sequence>
<accession>A0A1Q9JK91</accession>
<gene>
    <name evidence="1" type="ORF">BHK98_11520</name>
</gene>
<dbReference type="RefSeq" id="WP_075714415.1">
    <property type="nucleotide sequence ID" value="NZ_MJIE01000001.1"/>
</dbReference>
<keyword evidence="2" id="KW-1185">Reference proteome</keyword>
<dbReference type="Proteomes" id="UP000187404">
    <property type="component" value="Unassembled WGS sequence"/>
</dbReference>
<evidence type="ECO:0000313" key="2">
    <source>
        <dbReference type="Proteomes" id="UP000187404"/>
    </source>
</evidence>
<reference evidence="1 2" key="1">
    <citation type="journal article" date="2016" name="Appl. Environ. Microbiol.">
        <title>Function and Phylogeny of Bacterial Butyryl Coenzyme A:Acetate Transferases and Their Diversity in the Proximal Colon of Swine.</title>
        <authorList>
            <person name="Trachsel J."/>
            <person name="Bayles D.O."/>
            <person name="Looft T."/>
            <person name="Levine U.Y."/>
            <person name="Allen H.K."/>
        </authorList>
    </citation>
    <scope>NUCLEOTIDE SEQUENCE [LARGE SCALE GENOMIC DNA]</scope>
    <source>
        <strain evidence="1 2">68-3-10</strain>
    </source>
</reference>
<dbReference type="AlphaFoldDB" id="A0A1Q9JK91"/>
<comment type="caution">
    <text evidence="1">The sequence shown here is derived from an EMBL/GenBank/DDBJ whole genome shotgun (WGS) entry which is preliminary data.</text>
</comment>